<evidence type="ECO:0000313" key="2">
    <source>
        <dbReference type="Proteomes" id="UP000837857"/>
    </source>
</evidence>
<accession>A0ABN8I524</accession>
<evidence type="ECO:0000313" key="1">
    <source>
        <dbReference type="EMBL" id="CAH2045875.1"/>
    </source>
</evidence>
<reference evidence="1" key="1">
    <citation type="submission" date="2022-03" db="EMBL/GenBank/DDBJ databases">
        <authorList>
            <person name="Martin H S."/>
        </authorList>
    </citation>
    <scope>NUCLEOTIDE SEQUENCE</scope>
</reference>
<organism evidence="1 2">
    <name type="scientific">Iphiclides podalirius</name>
    <name type="common">scarce swallowtail</name>
    <dbReference type="NCBI Taxonomy" id="110791"/>
    <lineage>
        <taxon>Eukaryota</taxon>
        <taxon>Metazoa</taxon>
        <taxon>Ecdysozoa</taxon>
        <taxon>Arthropoda</taxon>
        <taxon>Hexapoda</taxon>
        <taxon>Insecta</taxon>
        <taxon>Pterygota</taxon>
        <taxon>Neoptera</taxon>
        <taxon>Endopterygota</taxon>
        <taxon>Lepidoptera</taxon>
        <taxon>Glossata</taxon>
        <taxon>Ditrysia</taxon>
        <taxon>Papilionoidea</taxon>
        <taxon>Papilionidae</taxon>
        <taxon>Papilioninae</taxon>
        <taxon>Iphiclides</taxon>
    </lineage>
</organism>
<gene>
    <name evidence="1" type="ORF">IPOD504_LOCUS5270</name>
</gene>
<dbReference type="Proteomes" id="UP000837857">
    <property type="component" value="Chromosome 16"/>
</dbReference>
<feature type="non-terminal residue" evidence="1">
    <location>
        <position position="111"/>
    </location>
</feature>
<dbReference type="EMBL" id="OW152828">
    <property type="protein sequence ID" value="CAH2045875.1"/>
    <property type="molecule type" value="Genomic_DNA"/>
</dbReference>
<proteinExistence type="predicted"/>
<protein>
    <recommendedName>
        <fullName evidence="3">Ribosomal protein L4</fullName>
    </recommendedName>
</protein>
<sequence length="111" mass="12590">MDVWTLTNTPAKWVRVEAWAEEITKPAAAISPLKETHARGIIDRGNKARYPGNRPRLALQMSRALLRGPRGGRPPNSALIRQARLRPKRKTNRGTRKVTSATRLPFFGFEY</sequence>
<name>A0ABN8I524_9NEOP</name>
<keyword evidence="2" id="KW-1185">Reference proteome</keyword>
<evidence type="ECO:0008006" key="3">
    <source>
        <dbReference type="Google" id="ProtNLM"/>
    </source>
</evidence>